<feature type="transmembrane region" description="Helical" evidence="14">
    <location>
        <begin position="152"/>
        <end position="173"/>
    </location>
</feature>
<dbReference type="Gene3D" id="3.40.50.300">
    <property type="entry name" value="P-loop containing nucleotide triphosphate hydrolases"/>
    <property type="match status" value="1"/>
</dbReference>
<evidence type="ECO:0000256" key="6">
    <source>
        <dbReference type="ARBA" id="ARBA00022735"/>
    </source>
</evidence>
<evidence type="ECO:0000256" key="1">
    <source>
        <dbReference type="ARBA" id="ARBA00004651"/>
    </source>
</evidence>
<accession>A0A3R8NRA3</accession>
<dbReference type="InterPro" id="IPR003593">
    <property type="entry name" value="AAA+_ATPase"/>
</dbReference>
<dbReference type="GO" id="GO:0031640">
    <property type="term" value="P:killing of cells of another organism"/>
    <property type="evidence" value="ECO:0007669"/>
    <property type="project" value="UniProtKB-KW"/>
</dbReference>
<feature type="domain" description="ABC transmembrane type-1" evidence="16">
    <location>
        <begin position="35"/>
        <end position="319"/>
    </location>
</feature>
<dbReference type="SUPFAM" id="SSF52540">
    <property type="entry name" value="P-loop containing nucleoside triphosphate hydrolases"/>
    <property type="match status" value="1"/>
</dbReference>
<feature type="transmembrane region" description="Helical" evidence="14">
    <location>
        <begin position="298"/>
        <end position="316"/>
    </location>
</feature>
<feature type="transmembrane region" description="Helical" evidence="14">
    <location>
        <begin position="179"/>
        <end position="197"/>
    </location>
</feature>
<evidence type="ECO:0000256" key="14">
    <source>
        <dbReference type="SAM" id="Phobius"/>
    </source>
</evidence>
<organism evidence="17 18">
    <name type="scientific">Lautropia dentalis</name>
    <dbReference type="NCBI Taxonomy" id="2490857"/>
    <lineage>
        <taxon>Bacteria</taxon>
        <taxon>Pseudomonadati</taxon>
        <taxon>Pseudomonadota</taxon>
        <taxon>Betaproteobacteria</taxon>
        <taxon>Burkholderiales</taxon>
        <taxon>Burkholderiaceae</taxon>
        <taxon>Lautropia</taxon>
    </lineage>
</organism>
<dbReference type="PROSITE" id="PS50929">
    <property type="entry name" value="ABC_TM1F"/>
    <property type="match status" value="1"/>
</dbReference>
<evidence type="ECO:0000256" key="5">
    <source>
        <dbReference type="ARBA" id="ARBA00022692"/>
    </source>
</evidence>
<dbReference type="CDD" id="cd18582">
    <property type="entry name" value="ABC_6TM_ATM1_ABCB7"/>
    <property type="match status" value="1"/>
</dbReference>
<comment type="similarity">
    <text evidence="12">Belongs to the ABC transporter superfamily. Cyclolysin exporter (TC 3.A.1.109.2) family.</text>
</comment>
<evidence type="ECO:0000313" key="18">
    <source>
        <dbReference type="Proteomes" id="UP000270261"/>
    </source>
</evidence>
<dbReference type="Gene3D" id="1.20.1560.10">
    <property type="entry name" value="ABC transporter type 1, transmembrane domain"/>
    <property type="match status" value="1"/>
</dbReference>
<evidence type="ECO:0000313" key="17">
    <source>
        <dbReference type="EMBL" id="RRN44074.1"/>
    </source>
</evidence>
<evidence type="ECO:0000259" key="16">
    <source>
        <dbReference type="PROSITE" id="PS50929"/>
    </source>
</evidence>
<feature type="domain" description="ABC transporter" evidence="15">
    <location>
        <begin position="363"/>
        <end position="583"/>
    </location>
</feature>
<dbReference type="Proteomes" id="UP000270261">
    <property type="component" value="Unassembled WGS sequence"/>
</dbReference>
<name>A0A3R8NRA3_9BURK</name>
<feature type="transmembrane region" description="Helical" evidence="14">
    <location>
        <begin position="73"/>
        <end position="94"/>
    </location>
</feature>
<reference evidence="17 18" key="1">
    <citation type="submission" date="2018-11" db="EMBL/GenBank/DDBJ databases">
        <title>Genome sequencing of Lautropia sp. KCOM 2505 (= ChDC F240).</title>
        <authorList>
            <person name="Kook J.-K."/>
            <person name="Park S.-N."/>
            <person name="Lim Y.K."/>
        </authorList>
    </citation>
    <scope>NUCLEOTIDE SEQUENCE [LARGE SCALE GENOMIC DNA]</scope>
    <source>
        <strain evidence="17 18">KCOM 2505</strain>
    </source>
</reference>
<keyword evidence="18" id="KW-1185">Reference proteome</keyword>
<dbReference type="PROSITE" id="PS00211">
    <property type="entry name" value="ABC_TRANSPORTER_1"/>
    <property type="match status" value="1"/>
</dbReference>
<dbReference type="PANTHER" id="PTHR24221:SF654">
    <property type="entry name" value="ATP-BINDING CASSETTE SUB-FAMILY B MEMBER 6"/>
    <property type="match status" value="1"/>
</dbReference>
<dbReference type="GO" id="GO:0005886">
    <property type="term" value="C:plasma membrane"/>
    <property type="evidence" value="ECO:0007669"/>
    <property type="project" value="UniProtKB-SubCell"/>
</dbReference>
<dbReference type="FunFam" id="3.40.50.300:FF:000299">
    <property type="entry name" value="ABC transporter ATP-binding protein/permease"/>
    <property type="match status" value="1"/>
</dbReference>
<dbReference type="EMBL" id="RRUE01000002">
    <property type="protein sequence ID" value="RRN44074.1"/>
    <property type="molecule type" value="Genomic_DNA"/>
</dbReference>
<dbReference type="GO" id="GO:0016887">
    <property type="term" value="F:ATP hydrolysis activity"/>
    <property type="evidence" value="ECO:0007669"/>
    <property type="project" value="InterPro"/>
</dbReference>
<dbReference type="SMART" id="SM00382">
    <property type="entry name" value="AAA"/>
    <property type="match status" value="1"/>
</dbReference>
<evidence type="ECO:0000256" key="10">
    <source>
        <dbReference type="ARBA" id="ARBA00023136"/>
    </source>
</evidence>
<proteinExistence type="inferred from homology"/>
<keyword evidence="2" id="KW-0813">Transport</keyword>
<dbReference type="Pfam" id="PF00664">
    <property type="entry name" value="ABC_membrane"/>
    <property type="match status" value="1"/>
</dbReference>
<evidence type="ECO:0000256" key="8">
    <source>
        <dbReference type="ARBA" id="ARBA00022840"/>
    </source>
</evidence>
<gene>
    <name evidence="17" type="ORF">EHV23_11880</name>
</gene>
<evidence type="ECO:0000256" key="11">
    <source>
        <dbReference type="ARBA" id="ARBA00055355"/>
    </source>
</evidence>
<dbReference type="InterPro" id="IPR011527">
    <property type="entry name" value="ABC1_TM_dom"/>
</dbReference>
<protein>
    <recommendedName>
        <fullName evidence="13">Cyclolysin secretion/processing ATP-binding protein CyaB</fullName>
    </recommendedName>
</protein>
<evidence type="ECO:0000256" key="7">
    <source>
        <dbReference type="ARBA" id="ARBA00022741"/>
    </source>
</evidence>
<dbReference type="GO" id="GO:0140359">
    <property type="term" value="F:ABC-type transporter activity"/>
    <property type="evidence" value="ECO:0007669"/>
    <property type="project" value="InterPro"/>
</dbReference>
<keyword evidence="9 14" id="KW-1133">Transmembrane helix</keyword>
<dbReference type="PROSITE" id="PS50893">
    <property type="entry name" value="ABC_TRANSPORTER_2"/>
    <property type="match status" value="1"/>
</dbReference>
<dbReference type="GO" id="GO:0005524">
    <property type="term" value="F:ATP binding"/>
    <property type="evidence" value="ECO:0007669"/>
    <property type="project" value="UniProtKB-KW"/>
</dbReference>
<evidence type="ECO:0000256" key="13">
    <source>
        <dbReference type="ARBA" id="ARBA00072252"/>
    </source>
</evidence>
<evidence type="ECO:0000256" key="9">
    <source>
        <dbReference type="ARBA" id="ARBA00022989"/>
    </source>
</evidence>
<keyword evidence="6" id="KW-0354">Hemolysis</keyword>
<dbReference type="InterPro" id="IPR003439">
    <property type="entry name" value="ABC_transporter-like_ATP-bd"/>
</dbReference>
<comment type="caution">
    <text evidence="17">The sequence shown here is derived from an EMBL/GenBank/DDBJ whole genome shotgun (WGS) entry which is preliminary data.</text>
</comment>
<keyword evidence="8 17" id="KW-0067">ATP-binding</keyword>
<dbReference type="SUPFAM" id="SSF90123">
    <property type="entry name" value="ABC transporter transmembrane region"/>
    <property type="match status" value="1"/>
</dbReference>
<evidence type="ECO:0000256" key="3">
    <source>
        <dbReference type="ARBA" id="ARBA00022475"/>
    </source>
</evidence>
<evidence type="ECO:0000256" key="4">
    <source>
        <dbReference type="ARBA" id="ARBA00022519"/>
    </source>
</evidence>
<keyword evidence="6" id="KW-0204">Cytolysis</keyword>
<dbReference type="InterPro" id="IPR027417">
    <property type="entry name" value="P-loop_NTPase"/>
</dbReference>
<keyword evidence="7" id="KW-0547">Nucleotide-binding</keyword>
<keyword evidence="4" id="KW-0997">Cell inner membrane</keyword>
<dbReference type="InterPro" id="IPR036640">
    <property type="entry name" value="ABC1_TM_sf"/>
</dbReference>
<dbReference type="Pfam" id="PF00005">
    <property type="entry name" value="ABC_tran"/>
    <property type="match status" value="1"/>
</dbReference>
<evidence type="ECO:0000256" key="2">
    <source>
        <dbReference type="ARBA" id="ARBA00022448"/>
    </source>
</evidence>
<comment type="subcellular location">
    <subcellularLocation>
        <location evidence="1">Cell membrane</location>
        <topology evidence="1">Multi-pass membrane protein</topology>
    </subcellularLocation>
</comment>
<sequence>MGAGSMKQDIAVLRRVMSFFWTRDGTLMKRRIMMALTAMITAKLIVAGLPVTYKTIIDDFTHGSEGGGNTVDLVLLLIAIYALGRLVSVVLIQFRDVAFVSVLHQARRAIATDVFRRILAVDYSFFLNNKVGEVQQKVDRGVRSVSSLTDYLLFNMLPTMFEILVSSVAIAIFLSPWHALVIVGSAVLYVLFTVWVTEWRLSHRKAMNTAENTAKGVAVDAIMNAEIIKLHSAEHHEVQRYAHALRQYEDASVVSARGLALVNMGQAAIIALVLLVELLTVGMGVLDGSSTIGQFSMVNIYLLQVFTPLGMLGFVYRQIRFSLTDLSGMFEMVDSKLPDETGEKPPSSAHGRPASNVGPVLPIVFENVSFGFGEEGKQILSHVNLRIEPGKVLGVVGTTGAGKSTLLRLLFGLYTPQEGQILINGVPLPDIDVASYRQRLAIVPQDTILFHDSLRNNIAYGLDDARDDDIMAAARAAEISDELLSGPHDLDRTVGERGGSISGGQRQRVALARALLRKPSVLVLDEPTSALDEKTGRQVMERVYALAREQGTAVIIVTHDMSNVADADELVRVEDGSVSAVHR</sequence>
<evidence type="ECO:0000256" key="12">
    <source>
        <dbReference type="ARBA" id="ARBA00061173"/>
    </source>
</evidence>
<comment type="function">
    <text evidence="11">Involved in the export of calmodulin-sensitive adenylate cyclase-hemolysin (cyclolysin).</text>
</comment>
<evidence type="ECO:0000259" key="15">
    <source>
        <dbReference type="PROSITE" id="PS50893"/>
    </source>
</evidence>
<feature type="transmembrane region" description="Helical" evidence="14">
    <location>
        <begin position="267"/>
        <end position="286"/>
    </location>
</feature>
<keyword evidence="10 14" id="KW-0472">Membrane</keyword>
<dbReference type="AlphaFoldDB" id="A0A3R8NRA3"/>
<dbReference type="InterPro" id="IPR039421">
    <property type="entry name" value="Type_1_exporter"/>
</dbReference>
<keyword evidence="5 14" id="KW-0812">Transmembrane</keyword>
<dbReference type="InterPro" id="IPR017871">
    <property type="entry name" value="ABC_transporter-like_CS"/>
</dbReference>
<dbReference type="PANTHER" id="PTHR24221">
    <property type="entry name" value="ATP-BINDING CASSETTE SUB-FAMILY B"/>
    <property type="match status" value="1"/>
</dbReference>
<feature type="transmembrane region" description="Helical" evidence="14">
    <location>
        <begin position="32"/>
        <end position="53"/>
    </location>
</feature>
<keyword evidence="3" id="KW-1003">Cell membrane</keyword>